<accession>A0A5B7GG37</accession>
<evidence type="ECO:0000313" key="3">
    <source>
        <dbReference type="Proteomes" id="UP000324222"/>
    </source>
</evidence>
<comment type="caution">
    <text evidence="2">The sequence shown here is derived from an EMBL/GenBank/DDBJ whole genome shotgun (WGS) entry which is preliminary data.</text>
</comment>
<keyword evidence="3" id="KW-1185">Reference proteome</keyword>
<feature type="compositionally biased region" description="Basic and acidic residues" evidence="1">
    <location>
        <begin position="19"/>
        <end position="33"/>
    </location>
</feature>
<dbReference type="EMBL" id="VSRR010013807">
    <property type="protein sequence ID" value="MPC56257.1"/>
    <property type="molecule type" value="Genomic_DNA"/>
</dbReference>
<name>A0A5B7GG37_PORTR</name>
<organism evidence="2 3">
    <name type="scientific">Portunus trituberculatus</name>
    <name type="common">Swimming crab</name>
    <name type="synonym">Neptunus trituberculatus</name>
    <dbReference type="NCBI Taxonomy" id="210409"/>
    <lineage>
        <taxon>Eukaryota</taxon>
        <taxon>Metazoa</taxon>
        <taxon>Ecdysozoa</taxon>
        <taxon>Arthropoda</taxon>
        <taxon>Crustacea</taxon>
        <taxon>Multicrustacea</taxon>
        <taxon>Malacostraca</taxon>
        <taxon>Eumalacostraca</taxon>
        <taxon>Eucarida</taxon>
        <taxon>Decapoda</taxon>
        <taxon>Pleocyemata</taxon>
        <taxon>Brachyura</taxon>
        <taxon>Eubrachyura</taxon>
        <taxon>Portunoidea</taxon>
        <taxon>Portunidae</taxon>
        <taxon>Portuninae</taxon>
        <taxon>Portunus</taxon>
    </lineage>
</organism>
<dbReference type="AlphaFoldDB" id="A0A5B7GG37"/>
<gene>
    <name evidence="2" type="ORF">E2C01_050210</name>
</gene>
<protein>
    <submittedName>
        <fullName evidence="2">Uncharacterized protein</fullName>
    </submittedName>
</protein>
<reference evidence="2 3" key="1">
    <citation type="submission" date="2019-05" db="EMBL/GenBank/DDBJ databases">
        <title>Another draft genome of Portunus trituberculatus and its Hox gene families provides insights of decapod evolution.</title>
        <authorList>
            <person name="Jeong J.-H."/>
            <person name="Song I."/>
            <person name="Kim S."/>
            <person name="Choi T."/>
            <person name="Kim D."/>
            <person name="Ryu S."/>
            <person name="Kim W."/>
        </authorList>
    </citation>
    <scope>NUCLEOTIDE SEQUENCE [LARGE SCALE GENOMIC DNA]</scope>
    <source>
        <tissue evidence="2">Muscle</tissue>
    </source>
</reference>
<evidence type="ECO:0000256" key="1">
    <source>
        <dbReference type="SAM" id="MobiDB-lite"/>
    </source>
</evidence>
<proteinExistence type="predicted"/>
<feature type="region of interest" description="Disordered" evidence="1">
    <location>
        <begin position="1"/>
        <end position="34"/>
    </location>
</feature>
<dbReference type="Proteomes" id="UP000324222">
    <property type="component" value="Unassembled WGS sequence"/>
</dbReference>
<evidence type="ECO:0000313" key="2">
    <source>
        <dbReference type="EMBL" id="MPC56257.1"/>
    </source>
</evidence>
<sequence length="68" mass="7717">MDINKEEGCARTDEDEDEREVKESDPERERDSEDFLSADVLLKTVTVTSSSPAHSLTHSLALFSLFTW</sequence>
<feature type="compositionally biased region" description="Basic and acidic residues" evidence="1">
    <location>
        <begin position="1"/>
        <end position="12"/>
    </location>
</feature>